<feature type="transmembrane region" description="Helical" evidence="8">
    <location>
        <begin position="341"/>
        <end position="367"/>
    </location>
</feature>
<dbReference type="PANTHER" id="PTHR42718">
    <property type="entry name" value="MAJOR FACILITATOR SUPERFAMILY MULTIDRUG TRANSPORTER MFSC"/>
    <property type="match status" value="1"/>
</dbReference>
<evidence type="ECO:0000313" key="11">
    <source>
        <dbReference type="Proteomes" id="UP001500902"/>
    </source>
</evidence>
<feature type="compositionally biased region" description="Basic and acidic residues" evidence="7">
    <location>
        <begin position="498"/>
        <end position="511"/>
    </location>
</feature>
<feature type="domain" description="Major facilitator superfamily (MFS) profile" evidence="9">
    <location>
        <begin position="1"/>
        <end position="485"/>
    </location>
</feature>
<keyword evidence="11" id="KW-1185">Reference proteome</keyword>
<evidence type="ECO:0000256" key="6">
    <source>
        <dbReference type="ARBA" id="ARBA00023136"/>
    </source>
</evidence>
<sequence>MLALPTILLALDLTVLYMALPHLGSELGAGNTQLLWISDIYGFMIAGVLITMGTLGDRVGRRRLLLIGATAFIGASVLAAYSTSAEMLIVARALLGLAGATLTPSTLSLITNMFTDPRQRSLAIGVWLTSFSLGGAIGPAVGGALLERFWWGSVFLLGVPVMVLLLVTGPRLLPEHRSPGAGRLDLVSAVLSLAAILPIVYGIKQIAKDGVRVVPLLAVAAGVAVAVLFVRRQRSIADPLLDLRLFGNRRFTGALVSMLLGMVTLYSFTFYFTQYLQLVEGLSPFVAGLWFIPMAATTIVAAMAAPLIARRLPPPRVIAAGLVLAAGGFASLALIDAGSGLTLIIVGGVVIAVGINPLLVLSTDLIVSSAPPERTGSAAAMQETSGELGSSLGIAVFGTLGTALYSAQITGTLPGGLPPEAAETARDSFAGAFATAADLPAEIGTALVTAAREAFLTGMNAVTLISAGVLLAIAVLVVMALKGVRPLGEATAETGQEETGRDEAERGGAVV</sequence>
<feature type="region of interest" description="Disordered" evidence="7">
    <location>
        <begin position="489"/>
        <end position="511"/>
    </location>
</feature>
<keyword evidence="5 8" id="KW-1133">Transmembrane helix</keyword>
<dbReference type="SUPFAM" id="SSF103473">
    <property type="entry name" value="MFS general substrate transporter"/>
    <property type="match status" value="1"/>
</dbReference>
<gene>
    <name evidence="10" type="ORF">GCM10022224_081650</name>
</gene>
<keyword evidence="2" id="KW-0813">Transport</keyword>
<dbReference type="InterPro" id="IPR020846">
    <property type="entry name" value="MFS_dom"/>
</dbReference>
<keyword evidence="3" id="KW-1003">Cell membrane</keyword>
<evidence type="ECO:0000256" key="2">
    <source>
        <dbReference type="ARBA" id="ARBA00022448"/>
    </source>
</evidence>
<evidence type="ECO:0000256" key="7">
    <source>
        <dbReference type="SAM" id="MobiDB-lite"/>
    </source>
</evidence>
<name>A0ABP7DF36_9ACTN</name>
<evidence type="ECO:0000256" key="4">
    <source>
        <dbReference type="ARBA" id="ARBA00022692"/>
    </source>
</evidence>
<feature type="transmembrane region" description="Helical" evidence="8">
    <location>
        <begin position="251"/>
        <end position="273"/>
    </location>
</feature>
<feature type="transmembrane region" description="Helical" evidence="8">
    <location>
        <begin position="388"/>
        <end position="407"/>
    </location>
</feature>
<dbReference type="PANTHER" id="PTHR42718:SF47">
    <property type="entry name" value="METHYL VIOLOGEN RESISTANCE PROTEIN SMVA"/>
    <property type="match status" value="1"/>
</dbReference>
<evidence type="ECO:0000256" key="3">
    <source>
        <dbReference type="ARBA" id="ARBA00022475"/>
    </source>
</evidence>
<keyword evidence="4 8" id="KW-0812">Transmembrane</keyword>
<comment type="caution">
    <text evidence="10">The sequence shown here is derived from an EMBL/GenBank/DDBJ whole genome shotgun (WGS) entry which is preliminary data.</text>
</comment>
<feature type="transmembrane region" description="Helical" evidence="8">
    <location>
        <begin position="122"/>
        <end position="143"/>
    </location>
</feature>
<evidence type="ECO:0000256" key="8">
    <source>
        <dbReference type="SAM" id="Phobius"/>
    </source>
</evidence>
<feature type="transmembrane region" description="Helical" evidence="8">
    <location>
        <begin position="64"/>
        <end position="83"/>
    </location>
</feature>
<dbReference type="EMBL" id="BAAAZP010000173">
    <property type="protein sequence ID" value="GAA3703557.1"/>
    <property type="molecule type" value="Genomic_DNA"/>
</dbReference>
<dbReference type="InterPro" id="IPR011701">
    <property type="entry name" value="MFS"/>
</dbReference>
<feature type="transmembrane region" description="Helical" evidence="8">
    <location>
        <begin position="213"/>
        <end position="230"/>
    </location>
</feature>
<dbReference type="Proteomes" id="UP001500902">
    <property type="component" value="Unassembled WGS sequence"/>
</dbReference>
<evidence type="ECO:0000256" key="1">
    <source>
        <dbReference type="ARBA" id="ARBA00004651"/>
    </source>
</evidence>
<feature type="transmembrane region" description="Helical" evidence="8">
    <location>
        <begin position="317"/>
        <end position="335"/>
    </location>
</feature>
<feature type="transmembrane region" description="Helical" evidence="8">
    <location>
        <begin position="181"/>
        <end position="201"/>
    </location>
</feature>
<comment type="subcellular location">
    <subcellularLocation>
        <location evidence="1">Cell membrane</location>
        <topology evidence="1">Multi-pass membrane protein</topology>
    </subcellularLocation>
</comment>
<feature type="transmembrane region" description="Helical" evidence="8">
    <location>
        <begin position="89"/>
        <end position="110"/>
    </location>
</feature>
<accession>A0ABP7DF36</accession>
<evidence type="ECO:0000313" key="10">
    <source>
        <dbReference type="EMBL" id="GAA3703557.1"/>
    </source>
</evidence>
<reference evidence="11" key="1">
    <citation type="journal article" date="2019" name="Int. J. Syst. Evol. Microbiol.">
        <title>The Global Catalogue of Microorganisms (GCM) 10K type strain sequencing project: providing services to taxonomists for standard genome sequencing and annotation.</title>
        <authorList>
            <consortium name="The Broad Institute Genomics Platform"/>
            <consortium name="The Broad Institute Genome Sequencing Center for Infectious Disease"/>
            <person name="Wu L."/>
            <person name="Ma J."/>
        </authorList>
    </citation>
    <scope>NUCLEOTIDE SEQUENCE [LARGE SCALE GENOMIC DNA]</scope>
    <source>
        <strain evidence="11">JCM 16904</strain>
    </source>
</reference>
<evidence type="ECO:0000256" key="5">
    <source>
        <dbReference type="ARBA" id="ARBA00022989"/>
    </source>
</evidence>
<dbReference type="Pfam" id="PF07690">
    <property type="entry name" value="MFS_1"/>
    <property type="match status" value="1"/>
</dbReference>
<feature type="transmembrane region" description="Helical" evidence="8">
    <location>
        <begin position="149"/>
        <end position="169"/>
    </location>
</feature>
<proteinExistence type="predicted"/>
<organism evidence="10 11">
    <name type="scientific">Nonomuraea antimicrobica</name>
    <dbReference type="NCBI Taxonomy" id="561173"/>
    <lineage>
        <taxon>Bacteria</taxon>
        <taxon>Bacillati</taxon>
        <taxon>Actinomycetota</taxon>
        <taxon>Actinomycetes</taxon>
        <taxon>Streptosporangiales</taxon>
        <taxon>Streptosporangiaceae</taxon>
        <taxon>Nonomuraea</taxon>
    </lineage>
</organism>
<dbReference type="Gene3D" id="1.20.1250.20">
    <property type="entry name" value="MFS general substrate transporter like domains"/>
    <property type="match status" value="1"/>
</dbReference>
<feature type="transmembrane region" description="Helical" evidence="8">
    <location>
        <begin position="285"/>
        <end position="305"/>
    </location>
</feature>
<feature type="transmembrane region" description="Helical" evidence="8">
    <location>
        <begin position="461"/>
        <end position="481"/>
    </location>
</feature>
<dbReference type="PROSITE" id="PS50850">
    <property type="entry name" value="MFS"/>
    <property type="match status" value="1"/>
</dbReference>
<keyword evidence="6 8" id="KW-0472">Membrane</keyword>
<dbReference type="InterPro" id="IPR036259">
    <property type="entry name" value="MFS_trans_sf"/>
</dbReference>
<protein>
    <submittedName>
        <fullName evidence="10">MFS transporter</fullName>
    </submittedName>
</protein>
<evidence type="ECO:0000259" key="9">
    <source>
        <dbReference type="PROSITE" id="PS50850"/>
    </source>
</evidence>
<dbReference type="CDD" id="cd17321">
    <property type="entry name" value="MFS_MMR_MDR_like"/>
    <property type="match status" value="1"/>
</dbReference>
<feature type="transmembrane region" description="Helical" evidence="8">
    <location>
        <begin position="34"/>
        <end position="52"/>
    </location>
</feature>